<feature type="binding site" evidence="1">
    <location>
        <position position="97"/>
    </location>
    <ligand>
        <name>S-adenosyl-L-methionine</name>
        <dbReference type="ChEBI" id="CHEBI:59789"/>
    </ligand>
</feature>
<feature type="domain" description="Methyltransferase type 12" evidence="2">
    <location>
        <begin position="73"/>
        <end position="173"/>
    </location>
</feature>
<dbReference type="SUPFAM" id="SSF53335">
    <property type="entry name" value="S-adenosyl-L-methionine-dependent methyltransferases"/>
    <property type="match status" value="1"/>
</dbReference>
<proteinExistence type="inferred from homology"/>
<keyword evidence="1 3" id="KW-0489">Methyltransferase</keyword>
<comment type="caution">
    <text evidence="1">Lacks conserved residue(s) required for the propagation of feature annotation.</text>
</comment>
<evidence type="ECO:0000313" key="4">
    <source>
        <dbReference type="Proteomes" id="UP000001558"/>
    </source>
</evidence>
<dbReference type="GO" id="GO:0006400">
    <property type="term" value="P:tRNA modification"/>
    <property type="evidence" value="ECO:0007669"/>
    <property type="project" value="UniProtKB-UniRule"/>
</dbReference>
<dbReference type="CDD" id="cd02440">
    <property type="entry name" value="AdoMet_MTases"/>
    <property type="match status" value="1"/>
</dbReference>
<dbReference type="HOGENOM" id="CLU_061533_0_1_6"/>
<dbReference type="Proteomes" id="UP000001558">
    <property type="component" value="Chromosome"/>
</dbReference>
<reference evidence="3 4" key="1">
    <citation type="submission" date="2007-03" db="EMBL/GenBank/DDBJ databases">
        <title>Complete sequence of Shewanella loihica PV-4.</title>
        <authorList>
            <consortium name="US DOE Joint Genome Institute"/>
            <person name="Copeland A."/>
            <person name="Lucas S."/>
            <person name="Lapidus A."/>
            <person name="Barry K."/>
            <person name="Detter J.C."/>
            <person name="Glavina del Rio T."/>
            <person name="Hammon N."/>
            <person name="Israni S."/>
            <person name="Dalin E."/>
            <person name="Tice H."/>
            <person name="Pitluck S."/>
            <person name="Chain P."/>
            <person name="Malfatti S."/>
            <person name="Shin M."/>
            <person name="Vergez L."/>
            <person name="Schmutz J."/>
            <person name="Larimer F."/>
            <person name="Land M."/>
            <person name="Hauser L."/>
            <person name="Kyrpides N."/>
            <person name="Mikhailova N."/>
            <person name="Romine M.F."/>
            <person name="Serres G."/>
            <person name="Fredrickson J."/>
            <person name="Tiedje J."/>
            <person name="Richardson P."/>
        </authorList>
    </citation>
    <scope>NUCLEOTIDE SEQUENCE [LARGE SCALE GENOMIC DNA]</scope>
    <source>
        <strain evidence="4">ATCC BAA-1088 / PV-4</strain>
    </source>
</reference>
<comment type="similarity">
    <text evidence="1">Belongs to the class I-like SAM-binding methyltransferase superfamily. CmoM family.</text>
</comment>
<keyword evidence="4" id="KW-1185">Reference proteome</keyword>
<dbReference type="PANTHER" id="PTHR43861">
    <property type="entry name" value="TRANS-ACONITATE 2-METHYLTRANSFERASE-RELATED"/>
    <property type="match status" value="1"/>
</dbReference>
<dbReference type="EC" id="2.1.1.-" evidence="1"/>
<dbReference type="Pfam" id="PF08242">
    <property type="entry name" value="Methyltransf_12"/>
    <property type="match status" value="1"/>
</dbReference>
<evidence type="ECO:0000313" key="3">
    <source>
        <dbReference type="EMBL" id="ABO22312.1"/>
    </source>
</evidence>
<protein>
    <recommendedName>
        <fullName evidence="1">tRNA 5-carboxymethoxyuridine methyltransferase</fullName>
        <ecNumber evidence="1">2.1.1.-</ecNumber>
    </recommendedName>
    <alternativeName>
        <fullName evidence="1">cmo5U methyltransferase</fullName>
    </alternativeName>
</protein>
<keyword evidence="1 3" id="KW-0808">Transferase</keyword>
<evidence type="ECO:0000256" key="1">
    <source>
        <dbReference type="HAMAP-Rule" id="MF_02057"/>
    </source>
</evidence>
<dbReference type="KEGG" id="slo:Shew_0440"/>
<dbReference type="InterPro" id="IPR013217">
    <property type="entry name" value="Methyltransf_12"/>
</dbReference>
<keyword evidence="1" id="KW-0819">tRNA processing</keyword>
<dbReference type="InterPro" id="IPR029063">
    <property type="entry name" value="SAM-dependent_MTases_sf"/>
</dbReference>
<sequence>MRVAPAYGKIALLISVSFSHGRHSVQDKNFDALAGKFAKNIYGTPKGEVRAAVLWRDISQAMTQLPEGPLRILDAGGGFGFFSQKLAKLGHSVTLCDISSEMLALGQAQITEYENNSGEKLDITLLHAPIQSLTREELGQFDLILCHAVAEWLSDAKQTLAGLTQLLKPQGLFSLMFYNKEAMRFHSLISGNFDYVAADFKVKKKVGLTPSYPLYIDDVRGWVSDWQMELVTASGVRVIHDYLKTHQPPNSDFSQLLEMELQYSTHPAYIGLGRYVHFITRWQR</sequence>
<comment type="function">
    <text evidence="1">Catalyzes the methylation of 5-carboxymethoxyuridine (cmo5U) to form 5-methoxycarbonylmethoxyuridine (mcmo5U) at position 34 in tRNAs.</text>
</comment>
<feature type="binding site" evidence="1">
    <location>
        <position position="147"/>
    </location>
    <ligand>
        <name>S-adenosyl-L-methionine</name>
        <dbReference type="ChEBI" id="CHEBI:59789"/>
    </ligand>
</feature>
<name>A3QA14_SHELP</name>
<dbReference type="HAMAP" id="MF_02057">
    <property type="entry name" value="tRNA_methyltr_CmoM"/>
    <property type="match status" value="1"/>
</dbReference>
<dbReference type="GO" id="GO:0032259">
    <property type="term" value="P:methylation"/>
    <property type="evidence" value="ECO:0007669"/>
    <property type="project" value="UniProtKB-KW"/>
</dbReference>
<keyword evidence="1" id="KW-0949">S-adenosyl-L-methionine</keyword>
<dbReference type="AlphaFoldDB" id="A3QA14"/>
<comment type="catalytic activity">
    <reaction evidence="1">
        <text>5-carboxymethoxyuridine(34) in tRNA + S-adenosyl-L-methionine = 5-methoxycarbonylmethoxyuridine(34) in tRNA + S-adenosyl-L-homocysteine</text>
        <dbReference type="Rhea" id="RHEA:54080"/>
        <dbReference type="Rhea" id="RHEA-COMP:13383"/>
        <dbReference type="Rhea" id="RHEA-COMP:13781"/>
        <dbReference type="ChEBI" id="CHEBI:57856"/>
        <dbReference type="ChEBI" id="CHEBI:59789"/>
        <dbReference type="ChEBI" id="CHEBI:136879"/>
        <dbReference type="ChEBI" id="CHEBI:138053"/>
    </reaction>
</comment>
<feature type="binding site" evidence="1">
    <location>
        <position position="50"/>
    </location>
    <ligand>
        <name>S-adenosyl-L-methionine</name>
        <dbReference type="ChEBI" id="CHEBI:59789"/>
    </ligand>
</feature>
<evidence type="ECO:0000259" key="2">
    <source>
        <dbReference type="Pfam" id="PF08242"/>
    </source>
</evidence>
<dbReference type="GO" id="GO:0097697">
    <property type="term" value="F:tRNA (5-carboxymethoxyuridine(34)-5-O)-methyltransferase activity"/>
    <property type="evidence" value="ECO:0007669"/>
    <property type="project" value="UniProtKB-UniRule"/>
</dbReference>
<feature type="binding site" evidence="1">
    <location>
        <begin position="76"/>
        <end position="77"/>
    </location>
    <ligand>
        <name>S-adenosyl-L-methionine</name>
        <dbReference type="ChEBI" id="CHEBI:59789"/>
    </ligand>
</feature>
<accession>A3QA14</accession>
<organism evidence="3 4">
    <name type="scientific">Shewanella loihica (strain ATCC BAA-1088 / PV-4)</name>
    <dbReference type="NCBI Taxonomy" id="323850"/>
    <lineage>
        <taxon>Bacteria</taxon>
        <taxon>Pseudomonadati</taxon>
        <taxon>Pseudomonadota</taxon>
        <taxon>Gammaproteobacteria</taxon>
        <taxon>Alteromonadales</taxon>
        <taxon>Shewanellaceae</taxon>
        <taxon>Shewanella</taxon>
    </lineage>
</organism>
<gene>
    <name evidence="1" type="primary">cmoM</name>
    <name evidence="3" type="ordered locus">Shew_0440</name>
</gene>
<dbReference type="SMR" id="A3QA14"/>
<dbReference type="InterPro" id="IPR033664">
    <property type="entry name" value="Cmo5U_methylTrfase"/>
</dbReference>
<dbReference type="eggNOG" id="COG2227">
    <property type="taxonomic scope" value="Bacteria"/>
</dbReference>
<dbReference type="STRING" id="323850.Shew_0440"/>
<dbReference type="Gene3D" id="3.40.50.150">
    <property type="entry name" value="Vaccinia Virus protein VP39"/>
    <property type="match status" value="1"/>
</dbReference>
<dbReference type="EMBL" id="CP000606">
    <property type="protein sequence ID" value="ABO22312.1"/>
    <property type="molecule type" value="Genomic_DNA"/>
</dbReference>